<feature type="domain" description="Peptidase S1" evidence="7">
    <location>
        <begin position="40"/>
        <end position="181"/>
    </location>
</feature>
<dbReference type="Pfam" id="PF00089">
    <property type="entry name" value="Trypsin"/>
    <property type="match status" value="1"/>
</dbReference>
<dbReference type="Gene3D" id="2.40.10.10">
    <property type="entry name" value="Trypsin-like serine proteases"/>
    <property type="match status" value="1"/>
</dbReference>
<name>A0ABN8CD40_9STRA</name>
<dbReference type="InterPro" id="IPR050430">
    <property type="entry name" value="Peptidase_S1"/>
</dbReference>
<protein>
    <recommendedName>
        <fullName evidence="7">Peptidase S1 domain-containing protein</fullName>
    </recommendedName>
</protein>
<dbReference type="Proteomes" id="UP001157938">
    <property type="component" value="Unassembled WGS sequence"/>
</dbReference>
<dbReference type="SUPFAM" id="SSF50494">
    <property type="entry name" value="Trypsin-like serine proteases"/>
    <property type="match status" value="1"/>
</dbReference>
<evidence type="ECO:0000256" key="4">
    <source>
        <dbReference type="ARBA" id="ARBA00023026"/>
    </source>
</evidence>
<evidence type="ECO:0000256" key="6">
    <source>
        <dbReference type="ARBA" id="ARBA00023180"/>
    </source>
</evidence>
<evidence type="ECO:0000256" key="2">
    <source>
        <dbReference type="ARBA" id="ARBA00022525"/>
    </source>
</evidence>
<dbReference type="InterPro" id="IPR001254">
    <property type="entry name" value="Trypsin_dom"/>
</dbReference>
<evidence type="ECO:0000256" key="5">
    <source>
        <dbReference type="ARBA" id="ARBA00023157"/>
    </source>
</evidence>
<evidence type="ECO:0000256" key="1">
    <source>
        <dbReference type="ARBA" id="ARBA00004613"/>
    </source>
</evidence>
<dbReference type="InterPro" id="IPR043504">
    <property type="entry name" value="Peptidase_S1_PA_chymotrypsin"/>
</dbReference>
<organism evidence="8 9">
    <name type="scientific">Peronospora farinosa</name>
    <dbReference type="NCBI Taxonomy" id="134698"/>
    <lineage>
        <taxon>Eukaryota</taxon>
        <taxon>Sar</taxon>
        <taxon>Stramenopiles</taxon>
        <taxon>Oomycota</taxon>
        <taxon>Peronosporomycetes</taxon>
        <taxon>Peronosporales</taxon>
        <taxon>Peronosporaceae</taxon>
        <taxon>Peronospora</taxon>
    </lineage>
</organism>
<dbReference type="PROSITE" id="PS50240">
    <property type="entry name" value="TRYPSIN_DOM"/>
    <property type="match status" value="1"/>
</dbReference>
<proteinExistence type="predicted"/>
<evidence type="ECO:0000256" key="3">
    <source>
        <dbReference type="ARBA" id="ARBA00022729"/>
    </source>
</evidence>
<keyword evidence="3" id="KW-0732">Signal</keyword>
<keyword evidence="9" id="KW-1185">Reference proteome</keyword>
<keyword evidence="6" id="KW-0325">Glycoprotein</keyword>
<accession>A0ABN8CD40</accession>
<reference evidence="8 9" key="1">
    <citation type="submission" date="2021-11" db="EMBL/GenBank/DDBJ databases">
        <authorList>
            <person name="Islam A."/>
            <person name="Islam S."/>
            <person name="Flora M.S."/>
            <person name="Rahman M."/>
            <person name="Ziaur R.M."/>
            <person name="Epstein J.H."/>
            <person name="Hassan M."/>
            <person name="Klassen M."/>
            <person name="Woodard K."/>
            <person name="Webb A."/>
            <person name="Webby R.J."/>
            <person name="El Zowalaty M.E."/>
        </authorList>
    </citation>
    <scope>NUCLEOTIDE SEQUENCE [LARGE SCALE GENOMIC DNA]</scope>
    <source>
        <strain evidence="8">Pf1</strain>
    </source>
</reference>
<gene>
    <name evidence="8" type="ORF">PFR001_LOCUS6246</name>
</gene>
<keyword evidence="5" id="KW-1015">Disulfide bond</keyword>
<evidence type="ECO:0000313" key="9">
    <source>
        <dbReference type="Proteomes" id="UP001157938"/>
    </source>
</evidence>
<dbReference type="PANTHER" id="PTHR24276">
    <property type="entry name" value="POLYSERASE-RELATED"/>
    <property type="match status" value="1"/>
</dbReference>
<keyword evidence="2" id="KW-0964">Secreted</keyword>
<comment type="caution">
    <text evidence="8">The sequence shown here is derived from an EMBL/GenBank/DDBJ whole genome shotgun (WGS) entry which is preliminary data.</text>
</comment>
<dbReference type="InterPro" id="IPR033116">
    <property type="entry name" value="TRYPSIN_SER"/>
</dbReference>
<dbReference type="SMART" id="SM00020">
    <property type="entry name" value="Tryp_SPc"/>
    <property type="match status" value="1"/>
</dbReference>
<dbReference type="PANTHER" id="PTHR24276:SF98">
    <property type="entry name" value="FI18310P1-RELATED"/>
    <property type="match status" value="1"/>
</dbReference>
<dbReference type="InterPro" id="IPR009003">
    <property type="entry name" value="Peptidase_S1_PA"/>
</dbReference>
<keyword evidence="4" id="KW-0843">Virulence</keyword>
<sequence>MTKEVHDRNSQDHDTKTGENYSFCGGALITRSHLLTTMTFAVLKLARKVQDDIKTVKLLAPATETQSGILATVMGWGVNATNDVLSDMLLKLEQQLFSDEDCHKQTGMNTVDMTYMCAGGEEGGSPSIGDSGGPLILENFNGDDVLISLVSSSLNISGAKRYPTYYLRFSSLLDWIDTAIDA</sequence>
<evidence type="ECO:0000259" key="7">
    <source>
        <dbReference type="PROSITE" id="PS50240"/>
    </source>
</evidence>
<evidence type="ECO:0000313" key="8">
    <source>
        <dbReference type="EMBL" id="CAH0490951.1"/>
    </source>
</evidence>
<comment type="subcellular location">
    <subcellularLocation>
        <location evidence="1">Secreted</location>
    </subcellularLocation>
</comment>
<dbReference type="EMBL" id="CAKLBC010001316">
    <property type="protein sequence ID" value="CAH0490951.1"/>
    <property type="molecule type" value="Genomic_DNA"/>
</dbReference>
<dbReference type="PROSITE" id="PS00135">
    <property type="entry name" value="TRYPSIN_SER"/>
    <property type="match status" value="1"/>
</dbReference>